<dbReference type="InterPro" id="IPR038772">
    <property type="entry name" value="Sph/SMPD2-like"/>
</dbReference>
<evidence type="ECO:0000256" key="6">
    <source>
        <dbReference type="SAM" id="Phobius"/>
    </source>
</evidence>
<protein>
    <recommendedName>
        <fullName evidence="2">sphingomyelin phosphodiesterase</fullName>
        <ecNumber evidence="2">3.1.4.12</ecNumber>
    </recommendedName>
</protein>
<dbReference type="PANTHER" id="PTHR16320:SF23">
    <property type="entry name" value="SPHINGOMYELINASE C 1"/>
    <property type="match status" value="1"/>
</dbReference>
<accession>A0ABD2QFL1</accession>
<evidence type="ECO:0000256" key="3">
    <source>
        <dbReference type="ARBA" id="ARBA00022729"/>
    </source>
</evidence>
<keyword evidence="6" id="KW-0472">Membrane</keyword>
<evidence type="ECO:0000256" key="1">
    <source>
        <dbReference type="ARBA" id="ARBA00006335"/>
    </source>
</evidence>
<feature type="transmembrane region" description="Helical" evidence="6">
    <location>
        <begin position="15"/>
        <end position="37"/>
    </location>
</feature>
<evidence type="ECO:0000256" key="2">
    <source>
        <dbReference type="ARBA" id="ARBA00012369"/>
    </source>
</evidence>
<dbReference type="EMBL" id="JBJKFK010000369">
    <property type="protein sequence ID" value="KAL3317546.1"/>
    <property type="molecule type" value="Genomic_DNA"/>
</dbReference>
<proteinExistence type="inferred from homology"/>
<dbReference type="InterPro" id="IPR017766">
    <property type="entry name" value="Sphingomyelinase/PLipase_C"/>
</dbReference>
<keyword evidence="3" id="KW-0732">Signal</keyword>
<keyword evidence="6" id="KW-0812">Transmembrane</keyword>
<dbReference type="SUPFAM" id="SSF56219">
    <property type="entry name" value="DNase I-like"/>
    <property type="match status" value="1"/>
</dbReference>
<dbReference type="AlphaFoldDB" id="A0ABD2QFL1"/>
<feature type="domain" description="Endonuclease/exonuclease/phosphatase" evidence="7">
    <location>
        <begin position="66"/>
        <end position="300"/>
    </location>
</feature>
<dbReference type="GO" id="GO:0004767">
    <property type="term" value="F:sphingomyelin phosphodiesterase activity"/>
    <property type="evidence" value="ECO:0007669"/>
    <property type="project" value="UniProtKB-EC"/>
</dbReference>
<evidence type="ECO:0000313" key="8">
    <source>
        <dbReference type="EMBL" id="KAL3317546.1"/>
    </source>
</evidence>
<evidence type="ECO:0000256" key="4">
    <source>
        <dbReference type="ARBA" id="ARBA00022801"/>
    </source>
</evidence>
<name>A0ABD2QFL1_9PLAT</name>
<keyword evidence="6" id="KW-1133">Transmembrane helix</keyword>
<comment type="caution">
    <text evidence="8">The sequence shown here is derived from an EMBL/GenBank/DDBJ whole genome shotgun (WGS) entry which is preliminary data.</text>
</comment>
<sequence>MHNKERTKKERRYSLFWRLSIFVFFVAVLVSLVIHLLEEHAPEATVASLRLYRSHTPTKNDLKVVSYNIFNIPYFPDHVAQLERTCLIPQSRIAPDADVVVIEEMFRSGCHSTMPFERLMASHGWTHSTSVQGKGLSVSLINGGVQIYSRWPILAESEINFKSSFAWRSADLWCNKGIKYAQIDKNGRKFHILGTHMQSLEGLTYHQVRVEQARRIALYMNTMSIPKDEPVIIAGDFNTDMAHEQTRSEEIFSHMQVTMCPISGPVQFTYNRLVNNIVITQETPSWLDYIVYSKQHKQPKKCQFWAEMMTTEPYVFCRKPLLFLPYWVHPQSRFCAQSAESVHLSDHFPVIAQFEF</sequence>
<comment type="catalytic activity">
    <reaction evidence="5">
        <text>N-(hexadecanoyl)-sphing-4-enine-1-phosphocholine + H2O = N-hexadecanoylsphing-4-enine + phosphocholine + H(+)</text>
        <dbReference type="Rhea" id="RHEA:45644"/>
        <dbReference type="ChEBI" id="CHEBI:15377"/>
        <dbReference type="ChEBI" id="CHEBI:15378"/>
        <dbReference type="ChEBI" id="CHEBI:72959"/>
        <dbReference type="ChEBI" id="CHEBI:78646"/>
        <dbReference type="ChEBI" id="CHEBI:295975"/>
    </reaction>
    <physiologicalReaction direction="left-to-right" evidence="5">
        <dbReference type="Rhea" id="RHEA:45645"/>
    </physiologicalReaction>
</comment>
<evidence type="ECO:0000313" key="9">
    <source>
        <dbReference type="Proteomes" id="UP001626550"/>
    </source>
</evidence>
<organism evidence="8 9">
    <name type="scientific">Cichlidogyrus casuarinus</name>
    <dbReference type="NCBI Taxonomy" id="1844966"/>
    <lineage>
        <taxon>Eukaryota</taxon>
        <taxon>Metazoa</taxon>
        <taxon>Spiralia</taxon>
        <taxon>Lophotrochozoa</taxon>
        <taxon>Platyhelminthes</taxon>
        <taxon>Monogenea</taxon>
        <taxon>Monopisthocotylea</taxon>
        <taxon>Dactylogyridea</taxon>
        <taxon>Ancyrocephalidae</taxon>
        <taxon>Cichlidogyrus</taxon>
    </lineage>
</organism>
<comment type="similarity">
    <text evidence="1">Belongs to the neutral sphingomyelinase family.</text>
</comment>
<keyword evidence="9" id="KW-1185">Reference proteome</keyword>
<dbReference type="InterPro" id="IPR005135">
    <property type="entry name" value="Endo/exonuclease/phosphatase"/>
</dbReference>
<dbReference type="EC" id="3.1.4.12" evidence="2"/>
<dbReference type="Proteomes" id="UP001626550">
    <property type="component" value="Unassembled WGS sequence"/>
</dbReference>
<dbReference type="InterPro" id="IPR036691">
    <property type="entry name" value="Endo/exonu/phosph_ase_sf"/>
</dbReference>
<reference evidence="8 9" key="1">
    <citation type="submission" date="2024-11" db="EMBL/GenBank/DDBJ databases">
        <title>Adaptive evolution of stress response genes in parasites aligns with host niche diversity.</title>
        <authorList>
            <person name="Hahn C."/>
            <person name="Resl P."/>
        </authorList>
    </citation>
    <scope>NUCLEOTIDE SEQUENCE [LARGE SCALE GENOMIC DNA]</scope>
    <source>
        <strain evidence="8">EGGRZ-B1_66</strain>
        <tissue evidence="8">Body</tissue>
    </source>
</reference>
<dbReference type="Pfam" id="PF03372">
    <property type="entry name" value="Exo_endo_phos"/>
    <property type="match status" value="1"/>
</dbReference>
<gene>
    <name evidence="8" type="ORF">Ciccas_003806</name>
</gene>
<dbReference type="Gene3D" id="3.60.10.10">
    <property type="entry name" value="Endonuclease/exonuclease/phosphatase"/>
    <property type="match status" value="1"/>
</dbReference>
<evidence type="ECO:0000259" key="7">
    <source>
        <dbReference type="Pfam" id="PF03372"/>
    </source>
</evidence>
<evidence type="ECO:0000256" key="5">
    <source>
        <dbReference type="ARBA" id="ARBA00049371"/>
    </source>
</evidence>
<dbReference type="CDD" id="cd09078">
    <property type="entry name" value="nSMase"/>
    <property type="match status" value="1"/>
</dbReference>
<keyword evidence="4" id="KW-0378">Hydrolase</keyword>
<dbReference type="PANTHER" id="PTHR16320">
    <property type="entry name" value="SPHINGOMYELINASE FAMILY MEMBER"/>
    <property type="match status" value="1"/>
</dbReference>